<feature type="region of interest" description="Disordered" evidence="1">
    <location>
        <begin position="50"/>
        <end position="74"/>
    </location>
</feature>
<protein>
    <submittedName>
        <fullName evidence="2">Uncharacterized protein</fullName>
    </submittedName>
</protein>
<dbReference type="VEuPathDB" id="VectorBase:AQUA014971"/>
<evidence type="ECO:0000256" key="1">
    <source>
        <dbReference type="SAM" id="MobiDB-lite"/>
    </source>
</evidence>
<proteinExistence type="predicted"/>
<feature type="compositionally biased region" description="Basic and acidic residues" evidence="1">
    <location>
        <begin position="50"/>
        <end position="62"/>
    </location>
</feature>
<dbReference type="EnsemblMetazoa" id="AQUA014971-RA">
    <property type="protein sequence ID" value="AQUA014971-PA"/>
    <property type="gene ID" value="AQUA014971"/>
</dbReference>
<accession>A0A182XT20</accession>
<evidence type="ECO:0000313" key="3">
    <source>
        <dbReference type="Proteomes" id="UP000076407"/>
    </source>
</evidence>
<keyword evidence="3" id="KW-1185">Reference proteome</keyword>
<dbReference type="AlphaFoldDB" id="A0A182XT20"/>
<dbReference type="Proteomes" id="UP000076407">
    <property type="component" value="Unassembled WGS sequence"/>
</dbReference>
<evidence type="ECO:0000313" key="2">
    <source>
        <dbReference type="EnsemblMetazoa" id="AQUA014971-PA"/>
    </source>
</evidence>
<organism evidence="2 3">
    <name type="scientific">Anopheles quadriannulatus</name>
    <name type="common">Mosquito</name>
    <dbReference type="NCBI Taxonomy" id="34691"/>
    <lineage>
        <taxon>Eukaryota</taxon>
        <taxon>Metazoa</taxon>
        <taxon>Ecdysozoa</taxon>
        <taxon>Arthropoda</taxon>
        <taxon>Hexapoda</taxon>
        <taxon>Insecta</taxon>
        <taxon>Pterygota</taxon>
        <taxon>Neoptera</taxon>
        <taxon>Endopterygota</taxon>
        <taxon>Diptera</taxon>
        <taxon>Nematocera</taxon>
        <taxon>Culicoidea</taxon>
        <taxon>Culicidae</taxon>
        <taxon>Anophelinae</taxon>
        <taxon>Anopheles</taxon>
    </lineage>
</organism>
<reference evidence="2" key="1">
    <citation type="submission" date="2020-05" db="UniProtKB">
        <authorList>
            <consortium name="EnsemblMetazoa"/>
        </authorList>
    </citation>
    <scope>IDENTIFICATION</scope>
    <source>
        <strain evidence="2">SANGQUA</strain>
    </source>
</reference>
<sequence length="74" mass="8835">MAKGKQRRRRRKYITKLCEICATYDHRTVDILNKILAKYALLCIKPENRTEKKQRTKSADRSEGDEEMEARQSY</sequence>
<name>A0A182XT20_ANOQN</name>